<dbReference type="EMBL" id="CAJMXA010004027">
    <property type="protein sequence ID" value="CAE6531909.1"/>
    <property type="molecule type" value="Genomic_DNA"/>
</dbReference>
<evidence type="ECO:0000256" key="2">
    <source>
        <dbReference type="ARBA" id="ARBA00022840"/>
    </source>
</evidence>
<dbReference type="AlphaFoldDB" id="A0A8H3DLP9"/>
<dbReference type="Gene3D" id="3.40.50.300">
    <property type="entry name" value="P-loop containing nucleotide triphosphate hydrolases"/>
    <property type="match status" value="1"/>
</dbReference>
<dbReference type="Proteomes" id="UP000663853">
    <property type="component" value="Unassembled WGS sequence"/>
</dbReference>
<dbReference type="InterPro" id="IPR027417">
    <property type="entry name" value="P-loop_NTPase"/>
</dbReference>
<keyword evidence="2" id="KW-0067">ATP-binding</keyword>
<gene>
    <name evidence="4" type="ORF">RDB_LOCUS169437</name>
</gene>
<reference evidence="4" key="1">
    <citation type="submission" date="2021-01" db="EMBL/GenBank/DDBJ databases">
        <authorList>
            <person name="Kaushik A."/>
        </authorList>
    </citation>
    <scope>NUCLEOTIDE SEQUENCE</scope>
    <source>
        <strain evidence="4">AG6-10EEA</strain>
    </source>
</reference>
<accession>A0A8H3DLP9</accession>
<dbReference type="PROSITE" id="PS50051">
    <property type="entry name" value="MCM_2"/>
    <property type="match status" value="1"/>
</dbReference>
<dbReference type="Pfam" id="PF00493">
    <property type="entry name" value="MCM"/>
    <property type="match status" value="1"/>
</dbReference>
<proteinExistence type="predicted"/>
<comment type="caution">
    <text evidence="4">The sequence shown here is derived from an EMBL/GenBank/DDBJ whole genome shotgun (WGS) entry which is preliminary data.</text>
</comment>
<sequence length="66" mass="7445">SKYNPKWPITRNIGLPSNLTVRFDLVDLVFDKIGESTDRQLAQHLVGLYLEDKLESAATNVIMGLE</sequence>
<evidence type="ECO:0000313" key="4">
    <source>
        <dbReference type="EMBL" id="CAE6531909.1"/>
    </source>
</evidence>
<evidence type="ECO:0000256" key="1">
    <source>
        <dbReference type="ARBA" id="ARBA00022741"/>
    </source>
</evidence>
<feature type="domain" description="MCM C-terminal AAA(+) ATPase" evidence="3">
    <location>
        <begin position="1"/>
        <end position="45"/>
    </location>
</feature>
<dbReference type="GO" id="GO:0003677">
    <property type="term" value="F:DNA binding"/>
    <property type="evidence" value="ECO:0007669"/>
    <property type="project" value="InterPro"/>
</dbReference>
<evidence type="ECO:0000313" key="5">
    <source>
        <dbReference type="Proteomes" id="UP000663853"/>
    </source>
</evidence>
<organism evidence="4 5">
    <name type="scientific">Rhizoctonia solani</name>
    <dbReference type="NCBI Taxonomy" id="456999"/>
    <lineage>
        <taxon>Eukaryota</taxon>
        <taxon>Fungi</taxon>
        <taxon>Dikarya</taxon>
        <taxon>Basidiomycota</taxon>
        <taxon>Agaricomycotina</taxon>
        <taxon>Agaricomycetes</taxon>
        <taxon>Cantharellales</taxon>
        <taxon>Ceratobasidiaceae</taxon>
        <taxon>Rhizoctonia</taxon>
    </lineage>
</organism>
<dbReference type="InterPro" id="IPR001208">
    <property type="entry name" value="MCM_dom"/>
</dbReference>
<evidence type="ECO:0000259" key="3">
    <source>
        <dbReference type="PROSITE" id="PS50051"/>
    </source>
</evidence>
<dbReference type="GO" id="GO:0005524">
    <property type="term" value="F:ATP binding"/>
    <property type="evidence" value="ECO:0007669"/>
    <property type="project" value="UniProtKB-KW"/>
</dbReference>
<keyword evidence="1" id="KW-0547">Nucleotide-binding</keyword>
<protein>
    <recommendedName>
        <fullName evidence="3">MCM C-terminal AAA(+) ATPase domain-containing protein</fullName>
    </recommendedName>
</protein>
<name>A0A8H3DLP9_9AGAM</name>
<feature type="non-terminal residue" evidence="4">
    <location>
        <position position="1"/>
    </location>
</feature>